<evidence type="ECO:0000256" key="6">
    <source>
        <dbReference type="ARBA" id="ARBA00023002"/>
    </source>
</evidence>
<feature type="domain" description="Thioredoxin" evidence="14">
    <location>
        <begin position="4"/>
        <end position="157"/>
    </location>
</feature>
<dbReference type="InterPro" id="IPR050924">
    <property type="entry name" value="Peroxiredoxin_BCP/PrxQ"/>
</dbReference>
<evidence type="ECO:0000256" key="7">
    <source>
        <dbReference type="ARBA" id="ARBA00023157"/>
    </source>
</evidence>
<feature type="active site" description="Cysteine sulfenic acid (-SOH) intermediate; for peroxidase activity" evidence="12">
    <location>
        <position position="46"/>
    </location>
</feature>
<accession>A0A1G2G6N6</accession>
<dbReference type="AlphaFoldDB" id="A0A1G2G6N6"/>
<dbReference type="InterPro" id="IPR000866">
    <property type="entry name" value="AhpC/TSA"/>
</dbReference>
<organism evidence="15 16">
    <name type="scientific">Candidatus Ryanbacteria bacterium RIFCSPHIGHO2_01_FULL_48_27</name>
    <dbReference type="NCBI Taxonomy" id="1802115"/>
    <lineage>
        <taxon>Bacteria</taxon>
        <taxon>Candidatus Ryaniibacteriota</taxon>
    </lineage>
</organism>
<evidence type="ECO:0000256" key="4">
    <source>
        <dbReference type="ARBA" id="ARBA00022559"/>
    </source>
</evidence>
<dbReference type="GO" id="GO:0034599">
    <property type="term" value="P:cellular response to oxidative stress"/>
    <property type="evidence" value="ECO:0007669"/>
    <property type="project" value="TreeGrafter"/>
</dbReference>
<dbReference type="GO" id="GO:0045454">
    <property type="term" value="P:cell redox homeostasis"/>
    <property type="evidence" value="ECO:0007669"/>
    <property type="project" value="TreeGrafter"/>
</dbReference>
<keyword evidence="7" id="KW-1015">Disulfide bond</keyword>
<dbReference type="STRING" id="1802115.A2756_03015"/>
<dbReference type="InterPro" id="IPR036249">
    <property type="entry name" value="Thioredoxin-like_sf"/>
</dbReference>
<dbReference type="Proteomes" id="UP000177785">
    <property type="component" value="Unassembled WGS sequence"/>
</dbReference>
<comment type="function">
    <text evidence="1">Thiol-specific peroxidase that catalyzes the reduction of hydrogen peroxide and organic hydroperoxides to water and alcohols, respectively. Plays a role in cell protection against oxidative stress by detoxifying peroxides and as sensor of hydrogen peroxide-mediated signaling events.</text>
</comment>
<dbReference type="GO" id="GO:0008379">
    <property type="term" value="F:thioredoxin peroxidase activity"/>
    <property type="evidence" value="ECO:0007669"/>
    <property type="project" value="TreeGrafter"/>
</dbReference>
<evidence type="ECO:0000313" key="16">
    <source>
        <dbReference type="Proteomes" id="UP000177785"/>
    </source>
</evidence>
<dbReference type="InterPro" id="IPR013766">
    <property type="entry name" value="Thioredoxin_domain"/>
</dbReference>
<evidence type="ECO:0000256" key="13">
    <source>
        <dbReference type="SAM" id="MobiDB-lite"/>
    </source>
</evidence>
<evidence type="ECO:0000256" key="1">
    <source>
        <dbReference type="ARBA" id="ARBA00003330"/>
    </source>
</evidence>
<dbReference type="EMBL" id="MHNL01000005">
    <property type="protein sequence ID" value="OGZ45853.1"/>
    <property type="molecule type" value="Genomic_DNA"/>
</dbReference>
<comment type="similarity">
    <text evidence="10">Belongs to the peroxiredoxin family. BCP/PrxQ subfamily.</text>
</comment>
<dbReference type="FunFam" id="3.40.30.10:FF:000007">
    <property type="entry name" value="Thioredoxin-dependent thiol peroxidase"/>
    <property type="match status" value="1"/>
</dbReference>
<dbReference type="PANTHER" id="PTHR42801">
    <property type="entry name" value="THIOREDOXIN-DEPENDENT PEROXIDE REDUCTASE"/>
    <property type="match status" value="1"/>
</dbReference>
<evidence type="ECO:0000259" key="14">
    <source>
        <dbReference type="PROSITE" id="PS51352"/>
    </source>
</evidence>
<dbReference type="CDD" id="cd03017">
    <property type="entry name" value="PRX_BCP"/>
    <property type="match status" value="1"/>
</dbReference>
<dbReference type="EC" id="1.11.1.24" evidence="3"/>
<comment type="catalytic activity">
    <reaction evidence="11">
        <text>a hydroperoxide + [thioredoxin]-dithiol = an alcohol + [thioredoxin]-disulfide + H2O</text>
        <dbReference type="Rhea" id="RHEA:62620"/>
        <dbReference type="Rhea" id="RHEA-COMP:10698"/>
        <dbReference type="Rhea" id="RHEA-COMP:10700"/>
        <dbReference type="ChEBI" id="CHEBI:15377"/>
        <dbReference type="ChEBI" id="CHEBI:29950"/>
        <dbReference type="ChEBI" id="CHEBI:30879"/>
        <dbReference type="ChEBI" id="CHEBI:35924"/>
        <dbReference type="ChEBI" id="CHEBI:50058"/>
        <dbReference type="EC" id="1.11.1.24"/>
    </reaction>
</comment>
<evidence type="ECO:0000256" key="9">
    <source>
        <dbReference type="ARBA" id="ARBA00032824"/>
    </source>
</evidence>
<evidence type="ECO:0000256" key="11">
    <source>
        <dbReference type="ARBA" id="ARBA00049091"/>
    </source>
</evidence>
<dbReference type="GO" id="GO:0005737">
    <property type="term" value="C:cytoplasm"/>
    <property type="evidence" value="ECO:0007669"/>
    <property type="project" value="TreeGrafter"/>
</dbReference>
<feature type="region of interest" description="Disordered" evidence="13">
    <location>
        <begin position="1"/>
        <end position="20"/>
    </location>
</feature>
<dbReference type="PROSITE" id="PS51352">
    <property type="entry name" value="THIOREDOXIN_2"/>
    <property type="match status" value="1"/>
</dbReference>
<reference evidence="15 16" key="1">
    <citation type="journal article" date="2016" name="Nat. Commun.">
        <title>Thousands of microbial genomes shed light on interconnected biogeochemical processes in an aquifer system.</title>
        <authorList>
            <person name="Anantharaman K."/>
            <person name="Brown C.T."/>
            <person name="Hug L.A."/>
            <person name="Sharon I."/>
            <person name="Castelle C.J."/>
            <person name="Probst A.J."/>
            <person name="Thomas B.C."/>
            <person name="Singh A."/>
            <person name="Wilkins M.J."/>
            <person name="Karaoz U."/>
            <person name="Brodie E.L."/>
            <person name="Williams K.H."/>
            <person name="Hubbard S.S."/>
            <person name="Banfield J.F."/>
        </authorList>
    </citation>
    <scope>NUCLEOTIDE SEQUENCE [LARGE SCALE GENOMIC DNA]</scope>
</reference>
<evidence type="ECO:0000313" key="15">
    <source>
        <dbReference type="EMBL" id="OGZ45853.1"/>
    </source>
</evidence>
<dbReference type="NCBIfam" id="NF006960">
    <property type="entry name" value="PRK09437.1"/>
    <property type="match status" value="1"/>
</dbReference>
<keyword evidence="5" id="KW-0049">Antioxidant</keyword>
<proteinExistence type="inferred from homology"/>
<keyword evidence="8" id="KW-0676">Redox-active center</keyword>
<gene>
    <name evidence="15" type="ORF">A2756_03015</name>
</gene>
<name>A0A1G2G6N6_9BACT</name>
<evidence type="ECO:0000256" key="10">
    <source>
        <dbReference type="ARBA" id="ARBA00038489"/>
    </source>
</evidence>
<evidence type="ECO:0000256" key="5">
    <source>
        <dbReference type="ARBA" id="ARBA00022862"/>
    </source>
</evidence>
<comment type="subunit">
    <text evidence="2">Monomer.</text>
</comment>
<keyword evidence="4" id="KW-0575">Peroxidase</keyword>
<sequence length="157" mass="18004">MLQLKENQKAPSFALPDQDGKTHKLADYKGQWVLLYFYPKDDTPGCTKEACMIRDNFPEFKKLKVQVFGVSADSAAKHAKFATKYKLPFTLLADEQKEVIEKYGVWAKKKFMGREYMGILRTSFLVDPDGKIAKIYENVKPPAHAEEVLADLKRLKK</sequence>
<dbReference type="PIRSF" id="PIRSF000239">
    <property type="entry name" value="AHPC"/>
    <property type="match status" value="1"/>
</dbReference>
<keyword evidence="6" id="KW-0560">Oxidoreductase</keyword>
<protein>
    <recommendedName>
        <fullName evidence="3">thioredoxin-dependent peroxiredoxin</fullName>
        <ecNumber evidence="3">1.11.1.24</ecNumber>
    </recommendedName>
    <alternativeName>
        <fullName evidence="9">Thioredoxin peroxidase</fullName>
    </alternativeName>
</protein>
<dbReference type="InterPro" id="IPR024706">
    <property type="entry name" value="Peroxiredoxin_AhpC-typ"/>
</dbReference>
<evidence type="ECO:0000256" key="2">
    <source>
        <dbReference type="ARBA" id="ARBA00011245"/>
    </source>
</evidence>
<dbReference type="Gene3D" id="3.40.30.10">
    <property type="entry name" value="Glutaredoxin"/>
    <property type="match status" value="1"/>
</dbReference>
<evidence type="ECO:0000256" key="3">
    <source>
        <dbReference type="ARBA" id="ARBA00013017"/>
    </source>
</evidence>
<dbReference type="SUPFAM" id="SSF52833">
    <property type="entry name" value="Thioredoxin-like"/>
    <property type="match status" value="1"/>
</dbReference>
<evidence type="ECO:0000256" key="8">
    <source>
        <dbReference type="ARBA" id="ARBA00023284"/>
    </source>
</evidence>
<dbReference type="PANTHER" id="PTHR42801:SF4">
    <property type="entry name" value="AHPC_TSA FAMILY PROTEIN"/>
    <property type="match status" value="1"/>
</dbReference>
<dbReference type="Pfam" id="PF00578">
    <property type="entry name" value="AhpC-TSA"/>
    <property type="match status" value="1"/>
</dbReference>
<comment type="caution">
    <text evidence="15">The sequence shown here is derived from an EMBL/GenBank/DDBJ whole genome shotgun (WGS) entry which is preliminary data.</text>
</comment>
<evidence type="ECO:0000256" key="12">
    <source>
        <dbReference type="PIRSR" id="PIRSR000239-1"/>
    </source>
</evidence>